<feature type="transmembrane region" description="Helical" evidence="6">
    <location>
        <begin position="359"/>
        <end position="375"/>
    </location>
</feature>
<feature type="transmembrane region" description="Helical" evidence="6">
    <location>
        <begin position="182"/>
        <end position="206"/>
    </location>
</feature>
<dbReference type="RefSeq" id="WP_055243603.1">
    <property type="nucleotide sequence ID" value="NZ_CABIWA010000002.1"/>
</dbReference>
<feature type="transmembrane region" description="Helical" evidence="6">
    <location>
        <begin position="92"/>
        <end position="112"/>
    </location>
</feature>
<evidence type="ECO:0000256" key="2">
    <source>
        <dbReference type="ARBA" id="ARBA00022475"/>
    </source>
</evidence>
<proteinExistence type="predicted"/>
<feature type="transmembrane region" description="Helical" evidence="6">
    <location>
        <begin position="124"/>
        <end position="143"/>
    </location>
</feature>
<dbReference type="EMBL" id="CZBE01000001">
    <property type="protein sequence ID" value="CUP18627.1"/>
    <property type="molecule type" value="Genomic_DNA"/>
</dbReference>
<comment type="subcellular location">
    <subcellularLocation>
        <location evidence="1">Cell membrane</location>
        <topology evidence="1">Multi-pass membrane protein</topology>
    </subcellularLocation>
</comment>
<evidence type="ECO:0000313" key="7">
    <source>
        <dbReference type="EMBL" id="CUP18627.1"/>
    </source>
</evidence>
<feature type="transmembrane region" description="Helical" evidence="6">
    <location>
        <begin position="445"/>
        <end position="466"/>
    </location>
</feature>
<dbReference type="Proteomes" id="UP000095765">
    <property type="component" value="Unassembled WGS sequence"/>
</dbReference>
<feature type="transmembrane region" description="Helical" evidence="6">
    <location>
        <begin position="381"/>
        <end position="404"/>
    </location>
</feature>
<dbReference type="OrthoDB" id="9180265at2"/>
<evidence type="ECO:0000256" key="1">
    <source>
        <dbReference type="ARBA" id="ARBA00004651"/>
    </source>
</evidence>
<feature type="transmembrane region" description="Helical" evidence="6">
    <location>
        <begin position="327"/>
        <end position="347"/>
    </location>
</feature>
<sequence>MLKKLQSLLSSNYFIQASLFYILGTFFLQGISFLTTPIFTRVLLPSDFGVTSVFSTWVTFFAVFIAAQVSGSIAPSRIHMTEERFHSYLKNIIYLGILCAAALSVLCLVFRIQLSRWLQIEPAMMLHLLIQAYGSALSTFYTTYLIQTKKPKQQIVFSILVAVITTVMGLALVLSIQNGKYWGKILAGTAVNAVIILYVLIYFLPFKSSNTIFKDWKYCLRLSMPLIVHLLANIIIGQSSRVILTELLGEAETGRYYVAYNIGIIGMLFVEACSKAWTPWYLDNTQKRDTLLVNRFSKLFVGVSACAFAGVALFTPEILKIMAPESYWGTSSTTLLIIFSVFFQFLYRFPLGYEQYCQNMKWVAACTLVTAFVNVRLNYIFIPMFGMLGAGLASAFSYLLLFLLHEIVARVIIKDYNISFSSYLPGIAGCAGMVLAAYMLLEMNFVRYILLAITIMVFFKLVFSFANRNQQSR</sequence>
<keyword evidence="3 6" id="KW-0812">Transmembrane</keyword>
<evidence type="ECO:0000256" key="6">
    <source>
        <dbReference type="SAM" id="Phobius"/>
    </source>
</evidence>
<evidence type="ECO:0000256" key="3">
    <source>
        <dbReference type="ARBA" id="ARBA00022692"/>
    </source>
</evidence>
<name>A0A174L7Y8_9FIRM</name>
<dbReference type="GO" id="GO:0005886">
    <property type="term" value="C:plasma membrane"/>
    <property type="evidence" value="ECO:0007669"/>
    <property type="project" value="UniProtKB-SubCell"/>
</dbReference>
<keyword evidence="2" id="KW-1003">Cell membrane</keyword>
<keyword evidence="4 6" id="KW-1133">Transmembrane helix</keyword>
<feature type="transmembrane region" description="Helical" evidence="6">
    <location>
        <begin position="256"/>
        <end position="278"/>
    </location>
</feature>
<feature type="transmembrane region" description="Helical" evidence="6">
    <location>
        <begin position="12"/>
        <end position="34"/>
    </location>
</feature>
<feature type="transmembrane region" description="Helical" evidence="6">
    <location>
        <begin position="54"/>
        <end position="71"/>
    </location>
</feature>
<keyword evidence="5 6" id="KW-0472">Membrane</keyword>
<accession>A0A174L7Y8</accession>
<feature type="transmembrane region" description="Helical" evidence="6">
    <location>
        <begin position="218"/>
        <end position="236"/>
    </location>
</feature>
<dbReference type="PANTHER" id="PTHR30250">
    <property type="entry name" value="PST FAMILY PREDICTED COLANIC ACID TRANSPORTER"/>
    <property type="match status" value="1"/>
</dbReference>
<organism evidence="7 8">
    <name type="scientific">Anaerotruncus colihominis</name>
    <dbReference type="NCBI Taxonomy" id="169435"/>
    <lineage>
        <taxon>Bacteria</taxon>
        <taxon>Bacillati</taxon>
        <taxon>Bacillota</taxon>
        <taxon>Clostridia</taxon>
        <taxon>Eubacteriales</taxon>
        <taxon>Oscillospiraceae</taxon>
        <taxon>Anaerotruncus</taxon>
    </lineage>
</organism>
<evidence type="ECO:0000256" key="4">
    <source>
        <dbReference type="ARBA" id="ARBA00022989"/>
    </source>
</evidence>
<gene>
    <name evidence="7" type="ORF">ERS852551_00017</name>
</gene>
<dbReference type="PANTHER" id="PTHR30250:SF11">
    <property type="entry name" value="O-ANTIGEN TRANSPORTER-RELATED"/>
    <property type="match status" value="1"/>
</dbReference>
<dbReference type="Pfam" id="PF01943">
    <property type="entry name" value="Polysacc_synt"/>
    <property type="match status" value="1"/>
</dbReference>
<protein>
    <submittedName>
        <fullName evidence="7">Polysaccharide biosynthesis protein</fullName>
    </submittedName>
</protein>
<dbReference type="InterPro" id="IPR002797">
    <property type="entry name" value="Polysacc_synth"/>
</dbReference>
<feature type="transmembrane region" description="Helical" evidence="6">
    <location>
        <begin position="155"/>
        <end position="176"/>
    </location>
</feature>
<dbReference type="AlphaFoldDB" id="A0A174L7Y8"/>
<feature type="transmembrane region" description="Helical" evidence="6">
    <location>
        <begin position="416"/>
        <end position="439"/>
    </location>
</feature>
<dbReference type="InterPro" id="IPR050833">
    <property type="entry name" value="Poly_Biosynth_Transport"/>
</dbReference>
<reference evidence="7 8" key="1">
    <citation type="submission" date="2015-09" db="EMBL/GenBank/DDBJ databases">
        <authorList>
            <consortium name="Pathogen Informatics"/>
        </authorList>
    </citation>
    <scope>NUCLEOTIDE SEQUENCE [LARGE SCALE GENOMIC DNA]</scope>
    <source>
        <strain evidence="7 8">2789STDY5834939</strain>
    </source>
</reference>
<evidence type="ECO:0000256" key="5">
    <source>
        <dbReference type="ARBA" id="ARBA00023136"/>
    </source>
</evidence>
<evidence type="ECO:0000313" key="8">
    <source>
        <dbReference type="Proteomes" id="UP000095765"/>
    </source>
</evidence>
<feature type="transmembrane region" description="Helical" evidence="6">
    <location>
        <begin position="299"/>
        <end position="315"/>
    </location>
</feature>